<evidence type="ECO:0000256" key="8">
    <source>
        <dbReference type="RuleBase" id="RU363032"/>
    </source>
</evidence>
<feature type="transmembrane region" description="Helical" evidence="8">
    <location>
        <begin position="368"/>
        <end position="388"/>
    </location>
</feature>
<feature type="transmembrane region" description="Helical" evidence="8">
    <location>
        <begin position="12"/>
        <end position="35"/>
    </location>
</feature>
<reference evidence="10" key="1">
    <citation type="journal article" date="2020" name="mSystems">
        <title>Genome- and Community-Level Interaction Insights into Carbon Utilization and Element Cycling Functions of Hydrothermarchaeota in Hydrothermal Sediment.</title>
        <authorList>
            <person name="Zhou Z."/>
            <person name="Liu Y."/>
            <person name="Xu W."/>
            <person name="Pan J."/>
            <person name="Luo Z.H."/>
            <person name="Li M."/>
        </authorList>
    </citation>
    <scope>NUCLEOTIDE SEQUENCE [LARGE SCALE GENOMIC DNA]</scope>
    <source>
        <strain evidence="10">SpSt-609</strain>
    </source>
</reference>
<dbReference type="InterPro" id="IPR000515">
    <property type="entry name" value="MetI-like"/>
</dbReference>
<dbReference type="GO" id="GO:0005886">
    <property type="term" value="C:plasma membrane"/>
    <property type="evidence" value="ECO:0007669"/>
    <property type="project" value="UniProtKB-SubCell"/>
</dbReference>
<sequence length="520" mass="58427">MRITVIRKVRRAKIFSLIPILYLLLTLLIPFVLNLKLVGAVNWKAIFENSHKIRFTIWQALLSSLLTMLLGLPGAYLVGRTRMHPLIKKSFRIMSSIPFVLPGITMAIGFFLAFGKNGLYTRLLQIFGFSVRILYTFTAVLLGHVFYNFPLFIRIVGEAWEGIDGHIIESAKLDGASNWQIFKFVELPILLPSILRAFFLTYVYTFTSFSVVLILGGIRYSTIEVAIYMYSRILFDFKSATALIIFQLVFIATLGYLTSTRFRTEERHYHTHLENFPRWGFGFLGLASALIFVPLVYSGLSGFVDFFGRFSLENFRLLFSEDLEYLVGANLTQIIFYTLLIASGSTFLAISFGMIAGYFSSRGMKIQYVVLLPTALSSVTIAFSYVLLQLPSVVKIIVVHSLINLPIVFGVLDAGWRKIPQSLLDSAKIDGAGMFKSLSNVVLPVMSRAVTTAFVYAFTISVGETSATLTLAEPPVMTFAVAVFRLMSSRNVEIAMALNTFYFAFVLMLFALVEAFKTEE</sequence>
<evidence type="ECO:0000256" key="7">
    <source>
        <dbReference type="ARBA" id="ARBA00023136"/>
    </source>
</evidence>
<dbReference type="GO" id="GO:0055085">
    <property type="term" value="P:transmembrane transport"/>
    <property type="evidence" value="ECO:0007669"/>
    <property type="project" value="InterPro"/>
</dbReference>
<dbReference type="Pfam" id="PF00528">
    <property type="entry name" value="BPD_transp_1"/>
    <property type="match status" value="2"/>
</dbReference>
<evidence type="ECO:0000256" key="1">
    <source>
        <dbReference type="ARBA" id="ARBA00004429"/>
    </source>
</evidence>
<name>A0A7C4GKB3_9BACT</name>
<dbReference type="PANTHER" id="PTHR43357:SF4">
    <property type="entry name" value="INNER MEMBRANE ABC TRANSPORTER PERMEASE PROTEIN YDCV"/>
    <property type="match status" value="1"/>
</dbReference>
<protein>
    <submittedName>
        <fullName evidence="10">Iron ABC transporter permease</fullName>
    </submittedName>
</protein>
<comment type="caution">
    <text evidence="10">The sequence shown here is derived from an EMBL/GenBank/DDBJ whole genome shotgun (WGS) entry which is preliminary data.</text>
</comment>
<evidence type="ECO:0000256" key="2">
    <source>
        <dbReference type="ARBA" id="ARBA00022448"/>
    </source>
</evidence>
<evidence type="ECO:0000256" key="6">
    <source>
        <dbReference type="ARBA" id="ARBA00022989"/>
    </source>
</evidence>
<keyword evidence="7 8" id="KW-0472">Membrane</keyword>
<keyword evidence="4" id="KW-0997">Cell inner membrane</keyword>
<evidence type="ECO:0000256" key="4">
    <source>
        <dbReference type="ARBA" id="ARBA00022519"/>
    </source>
</evidence>
<comment type="similarity">
    <text evidence="8">Belongs to the binding-protein-dependent transport system permease family.</text>
</comment>
<feature type="domain" description="ABC transmembrane type-1" evidence="9">
    <location>
        <begin position="53"/>
        <end position="256"/>
    </location>
</feature>
<keyword evidence="5 8" id="KW-0812">Transmembrane</keyword>
<dbReference type="CDD" id="cd06261">
    <property type="entry name" value="TM_PBP2"/>
    <property type="match status" value="2"/>
</dbReference>
<evidence type="ECO:0000313" key="10">
    <source>
        <dbReference type="EMBL" id="HGU40903.1"/>
    </source>
</evidence>
<feature type="domain" description="ABC transmembrane type-1" evidence="9">
    <location>
        <begin position="335"/>
        <end position="513"/>
    </location>
</feature>
<dbReference type="EMBL" id="DSZY01000030">
    <property type="protein sequence ID" value="HGU40903.1"/>
    <property type="molecule type" value="Genomic_DNA"/>
</dbReference>
<keyword evidence="6 8" id="KW-1133">Transmembrane helix</keyword>
<gene>
    <name evidence="10" type="ORF">ENT77_06860</name>
</gene>
<feature type="transmembrane region" description="Helical" evidence="8">
    <location>
        <begin position="240"/>
        <end position="258"/>
    </location>
</feature>
<evidence type="ECO:0000259" key="9">
    <source>
        <dbReference type="PROSITE" id="PS50928"/>
    </source>
</evidence>
<dbReference type="InterPro" id="IPR035906">
    <property type="entry name" value="MetI-like_sf"/>
</dbReference>
<feature type="transmembrane region" description="Helical" evidence="8">
    <location>
        <begin position="437"/>
        <end position="460"/>
    </location>
</feature>
<organism evidence="10">
    <name type="scientific">Fervidobacterium thailandense</name>
    <dbReference type="NCBI Taxonomy" id="1008305"/>
    <lineage>
        <taxon>Bacteria</taxon>
        <taxon>Thermotogati</taxon>
        <taxon>Thermotogota</taxon>
        <taxon>Thermotogae</taxon>
        <taxon>Thermotogales</taxon>
        <taxon>Fervidobacteriaceae</taxon>
        <taxon>Fervidobacterium</taxon>
    </lineage>
</organism>
<keyword evidence="3" id="KW-1003">Cell membrane</keyword>
<feature type="transmembrane region" description="Helical" evidence="8">
    <location>
        <begin position="394"/>
        <end position="416"/>
    </location>
</feature>
<keyword evidence="2 8" id="KW-0813">Transport</keyword>
<proteinExistence type="inferred from homology"/>
<evidence type="ECO:0000256" key="5">
    <source>
        <dbReference type="ARBA" id="ARBA00022692"/>
    </source>
</evidence>
<feature type="transmembrane region" description="Helical" evidence="8">
    <location>
        <begin position="55"/>
        <end position="79"/>
    </location>
</feature>
<dbReference type="Gene3D" id="1.10.3720.10">
    <property type="entry name" value="MetI-like"/>
    <property type="match status" value="2"/>
</dbReference>
<dbReference type="PANTHER" id="PTHR43357">
    <property type="entry name" value="INNER MEMBRANE ABC TRANSPORTER PERMEASE PROTEIN YDCV"/>
    <property type="match status" value="1"/>
</dbReference>
<feature type="transmembrane region" description="Helical" evidence="8">
    <location>
        <begin position="126"/>
        <end position="147"/>
    </location>
</feature>
<evidence type="ECO:0000256" key="3">
    <source>
        <dbReference type="ARBA" id="ARBA00022475"/>
    </source>
</evidence>
<feature type="transmembrane region" description="Helical" evidence="8">
    <location>
        <begin position="334"/>
        <end position="356"/>
    </location>
</feature>
<dbReference type="PROSITE" id="PS50928">
    <property type="entry name" value="ABC_TM1"/>
    <property type="match status" value="2"/>
</dbReference>
<comment type="subcellular location">
    <subcellularLocation>
        <location evidence="1">Cell inner membrane</location>
        <topology evidence="1">Multi-pass membrane protein</topology>
    </subcellularLocation>
    <subcellularLocation>
        <location evidence="8">Cell membrane</location>
        <topology evidence="8">Multi-pass membrane protein</topology>
    </subcellularLocation>
</comment>
<feature type="transmembrane region" description="Helical" evidence="8">
    <location>
        <begin position="91"/>
        <end position="114"/>
    </location>
</feature>
<feature type="transmembrane region" description="Helical" evidence="8">
    <location>
        <begin position="279"/>
        <end position="300"/>
    </location>
</feature>
<feature type="transmembrane region" description="Helical" evidence="8">
    <location>
        <begin position="197"/>
        <end position="220"/>
    </location>
</feature>
<feature type="transmembrane region" description="Helical" evidence="8">
    <location>
        <begin position="494"/>
        <end position="513"/>
    </location>
</feature>
<dbReference type="AlphaFoldDB" id="A0A7C4GKB3"/>
<accession>A0A7C4GKB3</accession>
<dbReference type="SUPFAM" id="SSF161098">
    <property type="entry name" value="MetI-like"/>
    <property type="match status" value="2"/>
</dbReference>